<evidence type="ECO:0000313" key="2">
    <source>
        <dbReference type="Proteomes" id="UP001516400"/>
    </source>
</evidence>
<reference evidence="1 2" key="1">
    <citation type="journal article" date="2021" name="BMC Biol.">
        <title>Horizontally acquired antibacterial genes associated with adaptive radiation of ladybird beetles.</title>
        <authorList>
            <person name="Li H.S."/>
            <person name="Tang X.F."/>
            <person name="Huang Y.H."/>
            <person name="Xu Z.Y."/>
            <person name="Chen M.L."/>
            <person name="Du X.Y."/>
            <person name="Qiu B.Y."/>
            <person name="Chen P.T."/>
            <person name="Zhang W."/>
            <person name="Slipinski A."/>
            <person name="Escalona H.E."/>
            <person name="Waterhouse R.M."/>
            <person name="Zwick A."/>
            <person name="Pang H."/>
        </authorList>
    </citation>
    <scope>NUCLEOTIDE SEQUENCE [LARGE SCALE GENOMIC DNA]</scope>
    <source>
        <strain evidence="1">SYSU2018</strain>
    </source>
</reference>
<proteinExistence type="predicted"/>
<keyword evidence="2" id="KW-1185">Reference proteome</keyword>
<accession>A0ABD2NUT8</accession>
<comment type="caution">
    <text evidence="1">The sequence shown here is derived from an EMBL/GenBank/DDBJ whole genome shotgun (WGS) entry which is preliminary data.</text>
</comment>
<dbReference type="Proteomes" id="UP001516400">
    <property type="component" value="Unassembled WGS sequence"/>
</dbReference>
<sequence length="130" mass="14541">MDLTNRKGNRYRQNLEQILNEICPNRKSYAQLMSNRVRWITTNAKLSKAELDAIKKSCSPTTVPPSNLPICQEGEVKKVDEALTERMEYTQSSAETVDLVYAGAVTACEMSGVSMEEKGARESTVRENPP</sequence>
<organism evidence="1 2">
    <name type="scientific">Cryptolaemus montrouzieri</name>
    <dbReference type="NCBI Taxonomy" id="559131"/>
    <lineage>
        <taxon>Eukaryota</taxon>
        <taxon>Metazoa</taxon>
        <taxon>Ecdysozoa</taxon>
        <taxon>Arthropoda</taxon>
        <taxon>Hexapoda</taxon>
        <taxon>Insecta</taxon>
        <taxon>Pterygota</taxon>
        <taxon>Neoptera</taxon>
        <taxon>Endopterygota</taxon>
        <taxon>Coleoptera</taxon>
        <taxon>Polyphaga</taxon>
        <taxon>Cucujiformia</taxon>
        <taxon>Coccinelloidea</taxon>
        <taxon>Coccinellidae</taxon>
        <taxon>Scymninae</taxon>
        <taxon>Scymnini</taxon>
        <taxon>Cryptolaemus</taxon>
    </lineage>
</organism>
<protein>
    <submittedName>
        <fullName evidence="1">Uncharacterized protein</fullName>
    </submittedName>
</protein>
<evidence type="ECO:0000313" key="1">
    <source>
        <dbReference type="EMBL" id="KAL3282405.1"/>
    </source>
</evidence>
<dbReference type="EMBL" id="JABFTP020000144">
    <property type="protein sequence ID" value="KAL3282405.1"/>
    <property type="molecule type" value="Genomic_DNA"/>
</dbReference>
<gene>
    <name evidence="1" type="ORF">HHI36_005590</name>
</gene>
<name>A0ABD2NUT8_9CUCU</name>
<dbReference type="AlphaFoldDB" id="A0ABD2NUT8"/>